<accession>A0ABQ6HDT7</accession>
<reference evidence="2 3" key="1">
    <citation type="submission" date="2023-03" db="EMBL/GenBank/DDBJ databases">
        <title>Thalassotalea loyana LMG 22536T draft genome sequence.</title>
        <authorList>
            <person name="Sawabe T."/>
        </authorList>
    </citation>
    <scope>NUCLEOTIDE SEQUENCE [LARGE SCALE GENOMIC DNA]</scope>
    <source>
        <strain evidence="2 3">LMG 22536</strain>
    </source>
</reference>
<dbReference type="EMBL" id="BSSV01000005">
    <property type="protein sequence ID" value="GLX86246.1"/>
    <property type="molecule type" value="Genomic_DNA"/>
</dbReference>
<keyword evidence="3" id="KW-1185">Reference proteome</keyword>
<sequence>MKNKNTIAQHIVSLKKGALSLFVCSLFIPTATTAASAEEFTSPTPLGEFVTSLSKDPNRCVNYPHCKFKGGKI</sequence>
<evidence type="ECO:0000256" key="1">
    <source>
        <dbReference type="SAM" id="SignalP"/>
    </source>
</evidence>
<feature type="chain" id="PRO_5047519490" evidence="1">
    <location>
        <begin position="35"/>
        <end position="73"/>
    </location>
</feature>
<feature type="signal peptide" evidence="1">
    <location>
        <begin position="1"/>
        <end position="34"/>
    </location>
</feature>
<proteinExistence type="predicted"/>
<protein>
    <submittedName>
        <fullName evidence="2">Uncharacterized protein</fullName>
    </submittedName>
</protein>
<name>A0ABQ6HDT7_9GAMM</name>
<dbReference type="RefSeq" id="WP_284299066.1">
    <property type="nucleotide sequence ID" value="NZ_BSSV01000005.1"/>
</dbReference>
<evidence type="ECO:0000313" key="3">
    <source>
        <dbReference type="Proteomes" id="UP001157134"/>
    </source>
</evidence>
<dbReference type="Proteomes" id="UP001157134">
    <property type="component" value="Unassembled WGS sequence"/>
</dbReference>
<evidence type="ECO:0000313" key="2">
    <source>
        <dbReference type="EMBL" id="GLX86246.1"/>
    </source>
</evidence>
<keyword evidence="1" id="KW-0732">Signal</keyword>
<gene>
    <name evidence="2" type="ORF">tloyanaT_24990</name>
</gene>
<comment type="caution">
    <text evidence="2">The sequence shown here is derived from an EMBL/GenBank/DDBJ whole genome shotgun (WGS) entry which is preliminary data.</text>
</comment>
<organism evidence="2 3">
    <name type="scientific">Thalassotalea loyana</name>
    <dbReference type="NCBI Taxonomy" id="280483"/>
    <lineage>
        <taxon>Bacteria</taxon>
        <taxon>Pseudomonadati</taxon>
        <taxon>Pseudomonadota</taxon>
        <taxon>Gammaproteobacteria</taxon>
        <taxon>Alteromonadales</taxon>
        <taxon>Colwelliaceae</taxon>
        <taxon>Thalassotalea</taxon>
    </lineage>
</organism>